<dbReference type="OMA" id="TIVHEQF"/>
<gene>
    <name evidence="2" type="ORF">BN946_scf184724.g10</name>
</gene>
<organism evidence="2 3">
    <name type="scientific">Pycnoporus cinnabarinus</name>
    <name type="common">Cinnabar-red polypore</name>
    <name type="synonym">Trametes cinnabarina</name>
    <dbReference type="NCBI Taxonomy" id="5643"/>
    <lineage>
        <taxon>Eukaryota</taxon>
        <taxon>Fungi</taxon>
        <taxon>Dikarya</taxon>
        <taxon>Basidiomycota</taxon>
        <taxon>Agaricomycotina</taxon>
        <taxon>Agaricomycetes</taxon>
        <taxon>Polyporales</taxon>
        <taxon>Polyporaceae</taxon>
        <taxon>Trametes</taxon>
    </lineage>
</organism>
<sequence>MAAQALARDNYRCMVTGRVDMSSSFSGLTSPKPGEITGYSNCCHIFPDSLENIVAGSTGPKEHESATVWTILKRFGYEDICEELGLASTSANLHRLENIMTLETIVHEQFDRLNLWFQEIDGQENTYKVVLAPAAGNLPTVVPIPDQVTFVSHRPELPLPSPKYLRIHAACCRIAHLSGAAEHLDLIFRDMEELKVLAHDGSSAGVLAYALHRRLAASV</sequence>
<feature type="domain" description="HNH nuclease" evidence="1">
    <location>
        <begin position="13"/>
        <end position="115"/>
    </location>
</feature>
<evidence type="ECO:0000313" key="2">
    <source>
        <dbReference type="EMBL" id="CDO78046.1"/>
    </source>
</evidence>
<name>A0A060SV62_PYCCI</name>
<comment type="caution">
    <text evidence="2">The sequence shown here is derived from an EMBL/GenBank/DDBJ whole genome shotgun (WGS) entry which is preliminary data.</text>
</comment>
<evidence type="ECO:0000313" key="3">
    <source>
        <dbReference type="Proteomes" id="UP000029665"/>
    </source>
</evidence>
<reference evidence="2" key="1">
    <citation type="submission" date="2014-01" db="EMBL/GenBank/DDBJ databases">
        <title>The genome of the white-rot fungus Pycnoporus cinnabarinus: a basidiomycete model with a versatile arsenal for lignocellulosic biomass breakdown.</title>
        <authorList>
            <person name="Levasseur A."/>
            <person name="Lomascolo A."/>
            <person name="Ruiz-Duenas F.J."/>
            <person name="Uzan E."/>
            <person name="Piumi F."/>
            <person name="Kues U."/>
            <person name="Ram A.F.J."/>
            <person name="Murat C."/>
            <person name="Haon M."/>
            <person name="Benoit I."/>
            <person name="Arfi Y."/>
            <person name="Chevret D."/>
            <person name="Drula E."/>
            <person name="Kwon M.J."/>
            <person name="Gouret P."/>
            <person name="Lesage-Meessen L."/>
            <person name="Lombard V."/>
            <person name="Mariette J."/>
            <person name="Noirot C."/>
            <person name="Park J."/>
            <person name="Patyshakuliyeva A."/>
            <person name="Wieneger R.A.B."/>
            <person name="Wosten H.A.B."/>
            <person name="Martin F."/>
            <person name="Coutinho P.M."/>
            <person name="de Vries R."/>
            <person name="Martinez A.T."/>
            <person name="Klopp C."/>
            <person name="Pontarotti P."/>
            <person name="Henrissat B."/>
            <person name="Record E."/>
        </authorList>
    </citation>
    <scope>NUCLEOTIDE SEQUENCE [LARGE SCALE GENOMIC DNA]</scope>
    <source>
        <strain evidence="2">BRFM137</strain>
    </source>
</reference>
<proteinExistence type="predicted"/>
<dbReference type="STRING" id="5643.A0A060SV62"/>
<evidence type="ECO:0000259" key="1">
    <source>
        <dbReference type="Pfam" id="PF13391"/>
    </source>
</evidence>
<dbReference type="OrthoDB" id="2104739at2759"/>
<dbReference type="Pfam" id="PF13391">
    <property type="entry name" value="HNH_2"/>
    <property type="match status" value="1"/>
</dbReference>
<dbReference type="AlphaFoldDB" id="A0A060SV62"/>
<dbReference type="HOGENOM" id="CLU_049186_2_1_1"/>
<keyword evidence="3" id="KW-1185">Reference proteome</keyword>
<accession>A0A060SV62</accession>
<dbReference type="Proteomes" id="UP000029665">
    <property type="component" value="Unassembled WGS sequence"/>
</dbReference>
<dbReference type="InterPro" id="IPR003615">
    <property type="entry name" value="HNH_nuc"/>
</dbReference>
<dbReference type="EMBL" id="CCBP010000612">
    <property type="protein sequence ID" value="CDO78046.1"/>
    <property type="molecule type" value="Genomic_DNA"/>
</dbReference>
<protein>
    <recommendedName>
        <fullName evidence="1">HNH nuclease domain-containing protein</fullName>
    </recommendedName>
</protein>